<dbReference type="PANTHER" id="PTHR30204:SF93">
    <property type="entry name" value="HTH MERR-TYPE DOMAIN-CONTAINING PROTEIN"/>
    <property type="match status" value="1"/>
</dbReference>
<gene>
    <name evidence="3" type="ORF">FLX08_13005</name>
</gene>
<dbReference type="Gene3D" id="1.10.1660.10">
    <property type="match status" value="1"/>
</dbReference>
<dbReference type="InterPro" id="IPR047057">
    <property type="entry name" value="MerR_fam"/>
</dbReference>
<reference evidence="3 4" key="1">
    <citation type="submission" date="2019-07" db="EMBL/GenBank/DDBJ databases">
        <title>Microbispora hainanensis DSM 45428.</title>
        <authorList>
            <person name="Thawai C."/>
        </authorList>
    </citation>
    <scope>NUCLEOTIDE SEQUENCE [LARGE SCALE GENOMIC DNA]</scope>
    <source>
        <strain evidence="3 4">DSM 45428</strain>
    </source>
</reference>
<dbReference type="CDD" id="cd00592">
    <property type="entry name" value="HTH_MerR-like"/>
    <property type="match status" value="1"/>
</dbReference>
<sequence>MTDGTELYTVGQIARRTGLSVHTIRFWSDSGLIAPTGRSAGGYRLYDAAAVARFDLVRALRELGIGLEAVRRILARQATVAEVAEVHAQALDAEIRALKLRRAVLRTIAKRGGTTEETTMTHKLAHLSAAQRQQVIDEFVENTFSGIALDGDAEVVAEWMRELPDELPDDPAPDQVDAWIELTDLVADEDFRQRLRRIALAGASPVASRHGYELRALALRHAGRATAESIAPDSAEGRAVLDRIIKPGVPAAERDELRRWLETVADARVERYWELMAVLNGRAPAPPAVPAFTWLVAAMRAHG</sequence>
<dbReference type="PROSITE" id="PS50937">
    <property type="entry name" value="HTH_MERR_2"/>
    <property type="match status" value="1"/>
</dbReference>
<dbReference type="Pfam" id="PF13411">
    <property type="entry name" value="MerR_1"/>
    <property type="match status" value="1"/>
</dbReference>
<protein>
    <submittedName>
        <fullName evidence="3">MerR family transcriptional regulator</fullName>
    </submittedName>
</protein>
<dbReference type="PRINTS" id="PR00040">
    <property type="entry name" value="HTHMERR"/>
</dbReference>
<dbReference type="InterPro" id="IPR000551">
    <property type="entry name" value="MerR-type_HTH_dom"/>
</dbReference>
<accession>A0A544YW94</accession>
<dbReference type="InterPro" id="IPR009061">
    <property type="entry name" value="DNA-bd_dom_put_sf"/>
</dbReference>
<dbReference type="SUPFAM" id="SSF46955">
    <property type="entry name" value="Putative DNA-binding domain"/>
    <property type="match status" value="1"/>
</dbReference>
<dbReference type="PANTHER" id="PTHR30204">
    <property type="entry name" value="REDOX-CYCLING DRUG-SENSING TRANSCRIPTIONAL ACTIVATOR SOXR"/>
    <property type="match status" value="1"/>
</dbReference>
<evidence type="ECO:0000313" key="4">
    <source>
        <dbReference type="Proteomes" id="UP000316541"/>
    </source>
</evidence>
<organism evidence="3 4">
    <name type="scientific">Microbispora hainanensis</name>
    <dbReference type="NCBI Taxonomy" id="568844"/>
    <lineage>
        <taxon>Bacteria</taxon>
        <taxon>Bacillati</taxon>
        <taxon>Actinomycetota</taxon>
        <taxon>Actinomycetes</taxon>
        <taxon>Streptosporangiales</taxon>
        <taxon>Streptosporangiaceae</taxon>
        <taxon>Microbispora</taxon>
    </lineage>
</organism>
<dbReference type="AlphaFoldDB" id="A0A544YW94"/>
<dbReference type="Proteomes" id="UP000316541">
    <property type="component" value="Unassembled WGS sequence"/>
</dbReference>
<feature type="domain" description="HTH merR-type" evidence="2">
    <location>
        <begin position="7"/>
        <end position="76"/>
    </location>
</feature>
<proteinExistence type="predicted"/>
<evidence type="ECO:0000256" key="1">
    <source>
        <dbReference type="ARBA" id="ARBA00023125"/>
    </source>
</evidence>
<name>A0A544YW94_9ACTN</name>
<dbReference type="GO" id="GO:0003677">
    <property type="term" value="F:DNA binding"/>
    <property type="evidence" value="ECO:0007669"/>
    <property type="project" value="UniProtKB-KW"/>
</dbReference>
<evidence type="ECO:0000259" key="2">
    <source>
        <dbReference type="PROSITE" id="PS50937"/>
    </source>
</evidence>
<evidence type="ECO:0000313" key="3">
    <source>
        <dbReference type="EMBL" id="TQS21039.1"/>
    </source>
</evidence>
<dbReference type="EMBL" id="VIRM01000013">
    <property type="protein sequence ID" value="TQS21039.1"/>
    <property type="molecule type" value="Genomic_DNA"/>
</dbReference>
<dbReference type="SMART" id="SM00422">
    <property type="entry name" value="HTH_MERR"/>
    <property type="match status" value="1"/>
</dbReference>
<keyword evidence="1" id="KW-0238">DNA-binding</keyword>
<dbReference type="GO" id="GO:0003700">
    <property type="term" value="F:DNA-binding transcription factor activity"/>
    <property type="evidence" value="ECO:0007669"/>
    <property type="project" value="InterPro"/>
</dbReference>
<comment type="caution">
    <text evidence="3">The sequence shown here is derived from an EMBL/GenBank/DDBJ whole genome shotgun (WGS) entry which is preliminary data.</text>
</comment>